<organism evidence="1 2">
    <name type="scientific">Bradyrhizobium manausense</name>
    <dbReference type="NCBI Taxonomy" id="989370"/>
    <lineage>
        <taxon>Bacteria</taxon>
        <taxon>Pseudomonadati</taxon>
        <taxon>Pseudomonadota</taxon>
        <taxon>Alphaproteobacteria</taxon>
        <taxon>Hyphomicrobiales</taxon>
        <taxon>Nitrobacteraceae</taxon>
        <taxon>Bradyrhizobium</taxon>
    </lineage>
</organism>
<reference evidence="1 2" key="1">
    <citation type="submission" date="2015-09" db="EMBL/GenBank/DDBJ databases">
        <title>Draft Genome Sequence of Bradyrhizobium manausense Strain BR 3351T, a Novel Symbiotic Nitrogen-Fixing Alphaproteobacterium Isolated from Brazilian Amazon Rain Forest.</title>
        <authorList>
            <person name="De Araujo J.L."/>
            <person name="Zilli J.E."/>
        </authorList>
    </citation>
    <scope>NUCLEOTIDE SEQUENCE [LARGE SCALE GENOMIC DNA]</scope>
    <source>
        <strain evidence="1 2">BR3351</strain>
    </source>
</reference>
<dbReference type="OrthoDB" id="7252930at2"/>
<dbReference type="RefSeq" id="WP_057756115.1">
    <property type="nucleotide sequence ID" value="NZ_LJYG01000108.1"/>
</dbReference>
<comment type="caution">
    <text evidence="1">The sequence shown here is derived from an EMBL/GenBank/DDBJ whole genome shotgun (WGS) entry which is preliminary data.</text>
</comment>
<sequence>MSISHGRAGLSGLAIALFSLSPSLVSRSLAHEIVGNRFFPATLGIDDPGVNDELSLPTVDSFKTGDVPPVRQRDVSGEFSKRITEDFAISFGTTYTFLGPVDPTVPGANGFQNLDTMFKYRVYKNPEHEFVMSVGLGVEWGGTGSATVGADAFNTYTPTVFFGKGLGDLPDTLSWLRPVAITGQVGYAIPGRNFTTTFGIDPDTGDLTADTEFHPRVLNWGGTIQYSMPYLKSSVVDLGLPDFINHLIPLVEANLQTPVANTLTSGTLTTGTIQPGVIWVGNTFQFAVEALIPINRQSGSNVGVIAQLHLYLDDIDPRGIGKPLFGGSVQPASPFAR</sequence>
<dbReference type="EMBL" id="LJYG01000108">
    <property type="protein sequence ID" value="KRQ03541.1"/>
    <property type="molecule type" value="Genomic_DNA"/>
</dbReference>
<dbReference type="STRING" id="989370.AOQ71_33165"/>
<name>A0A0R3D8D3_9BRAD</name>
<dbReference type="Proteomes" id="UP000051936">
    <property type="component" value="Unassembled WGS sequence"/>
</dbReference>
<accession>A0A0R3D8D3</accession>
<protein>
    <submittedName>
        <fullName evidence="1">Uncharacterized protein</fullName>
    </submittedName>
</protein>
<evidence type="ECO:0000313" key="1">
    <source>
        <dbReference type="EMBL" id="KRQ03541.1"/>
    </source>
</evidence>
<dbReference type="AlphaFoldDB" id="A0A0R3D8D3"/>
<evidence type="ECO:0000313" key="2">
    <source>
        <dbReference type="Proteomes" id="UP000051936"/>
    </source>
</evidence>
<keyword evidence="2" id="KW-1185">Reference proteome</keyword>
<gene>
    <name evidence="1" type="ORF">AOQ71_33165</name>
</gene>
<proteinExistence type="predicted"/>